<organism evidence="1 2">
    <name type="scientific">Dunaliella salina</name>
    <name type="common">Green alga</name>
    <name type="synonym">Protococcus salinus</name>
    <dbReference type="NCBI Taxonomy" id="3046"/>
    <lineage>
        <taxon>Eukaryota</taxon>
        <taxon>Viridiplantae</taxon>
        <taxon>Chlorophyta</taxon>
        <taxon>core chlorophytes</taxon>
        <taxon>Chlorophyceae</taxon>
        <taxon>CS clade</taxon>
        <taxon>Chlamydomonadales</taxon>
        <taxon>Dunaliellaceae</taxon>
        <taxon>Dunaliella</taxon>
    </lineage>
</organism>
<gene>
    <name evidence="1" type="ORF">DUNSADRAFT_17708</name>
</gene>
<evidence type="ECO:0000313" key="2">
    <source>
        <dbReference type="Proteomes" id="UP000815325"/>
    </source>
</evidence>
<protein>
    <submittedName>
        <fullName evidence="1">Uncharacterized protein</fullName>
    </submittedName>
</protein>
<evidence type="ECO:0000313" key="1">
    <source>
        <dbReference type="EMBL" id="KAF5840107.1"/>
    </source>
</evidence>
<dbReference type="EMBL" id="MU069523">
    <property type="protein sequence ID" value="KAF5840107.1"/>
    <property type="molecule type" value="Genomic_DNA"/>
</dbReference>
<accession>A0ABQ7GZV9</accession>
<comment type="caution">
    <text evidence="1">The sequence shown here is derived from an EMBL/GenBank/DDBJ whole genome shotgun (WGS) entry which is preliminary data.</text>
</comment>
<proteinExistence type="predicted"/>
<sequence>MQSRLGNRSNLPLRASWGLKVVINVSRKLPRSPTFTGFASPHTLSPARGVDKPKGLGKDILQSLTAEERDRLAGTCPALASLTNPDHPGPENPQQHQLSELVDANAELLNMYKLNTKSLLLREPRIMSACLWEFQEFMLASGFHSEGIAYLLGQAPEAVSKATLLSAGRTLLQLKSMGIAPEVARQLVLVHPQLLYLDERGVAGLVRLIAKFSGSIGAC</sequence>
<name>A0ABQ7GZV9_DUNSA</name>
<keyword evidence="2" id="KW-1185">Reference proteome</keyword>
<reference evidence="1" key="1">
    <citation type="submission" date="2017-08" db="EMBL/GenBank/DDBJ databases">
        <authorList>
            <person name="Polle J.E."/>
            <person name="Barry K."/>
            <person name="Cushman J."/>
            <person name="Schmutz J."/>
            <person name="Tran D."/>
            <person name="Hathwaick L.T."/>
            <person name="Yim W.C."/>
            <person name="Jenkins J."/>
            <person name="Mckie-Krisberg Z.M."/>
            <person name="Prochnik S."/>
            <person name="Lindquist E."/>
            <person name="Dockter R.B."/>
            <person name="Adam C."/>
            <person name="Molina H."/>
            <person name="Bunkerborg J."/>
            <person name="Jin E."/>
            <person name="Buchheim M."/>
            <person name="Magnuson J."/>
        </authorList>
    </citation>
    <scope>NUCLEOTIDE SEQUENCE</scope>
    <source>
        <strain evidence="1">CCAP 19/18</strain>
    </source>
</reference>
<dbReference type="Proteomes" id="UP000815325">
    <property type="component" value="Unassembled WGS sequence"/>
</dbReference>